<comment type="subcellular location">
    <subcellularLocation>
        <location evidence="1">Secreted</location>
    </subcellularLocation>
</comment>
<evidence type="ECO:0000256" key="5">
    <source>
        <dbReference type="ARBA" id="ARBA00022729"/>
    </source>
</evidence>
<dbReference type="RefSeq" id="XP_033657318.1">
    <property type="nucleotide sequence ID" value="XM_033794991.1"/>
</dbReference>
<dbReference type="EMBL" id="ML986486">
    <property type="protein sequence ID" value="KAF2279779.1"/>
    <property type="molecule type" value="Genomic_DNA"/>
</dbReference>
<dbReference type="InterPro" id="IPR029058">
    <property type="entry name" value="AB_hydrolase_fold"/>
</dbReference>
<evidence type="ECO:0000313" key="10">
    <source>
        <dbReference type="EMBL" id="KAF2279779.1"/>
    </source>
</evidence>
<feature type="non-terminal residue" evidence="10">
    <location>
        <position position="278"/>
    </location>
</feature>
<gene>
    <name evidence="10" type="ORF">EI97DRAFT_363697</name>
</gene>
<dbReference type="GO" id="GO:0030600">
    <property type="term" value="F:feruloyl esterase activity"/>
    <property type="evidence" value="ECO:0007669"/>
    <property type="project" value="UniProtKB-EC"/>
</dbReference>
<evidence type="ECO:0000256" key="7">
    <source>
        <dbReference type="ARBA" id="ARBA00023277"/>
    </source>
</evidence>
<dbReference type="Proteomes" id="UP000800097">
    <property type="component" value="Unassembled WGS sequence"/>
</dbReference>
<name>A0A6A6JXI7_WESOR</name>
<dbReference type="AlphaFoldDB" id="A0A6A6JXI7"/>
<evidence type="ECO:0000256" key="6">
    <source>
        <dbReference type="ARBA" id="ARBA00022801"/>
    </source>
</evidence>
<keyword evidence="5" id="KW-0732">Signal</keyword>
<keyword evidence="3" id="KW-0964">Secreted</keyword>
<dbReference type="PANTHER" id="PTHR38050:SF2">
    <property type="entry name" value="FERULOYL ESTERASE C-RELATED"/>
    <property type="match status" value="1"/>
</dbReference>
<protein>
    <recommendedName>
        <fullName evidence="2">feruloyl esterase</fullName>
        <ecNumber evidence="2">3.1.1.73</ecNumber>
    </recommendedName>
</protein>
<keyword evidence="7" id="KW-0119">Carbohydrate metabolism</keyword>
<accession>A0A6A6JXI7</accession>
<dbReference type="PANTHER" id="PTHR38050">
    <property type="match status" value="1"/>
</dbReference>
<evidence type="ECO:0000313" key="11">
    <source>
        <dbReference type="Proteomes" id="UP000800097"/>
    </source>
</evidence>
<dbReference type="Pfam" id="PF00756">
    <property type="entry name" value="Esterase"/>
    <property type="match status" value="1"/>
</dbReference>
<dbReference type="SUPFAM" id="SSF53474">
    <property type="entry name" value="alpha/beta-Hydrolases"/>
    <property type="match status" value="1"/>
</dbReference>
<dbReference type="InterPro" id="IPR043595">
    <property type="entry name" value="FaeB/C/D"/>
</dbReference>
<organism evidence="10 11">
    <name type="scientific">Westerdykella ornata</name>
    <dbReference type="NCBI Taxonomy" id="318751"/>
    <lineage>
        <taxon>Eukaryota</taxon>
        <taxon>Fungi</taxon>
        <taxon>Dikarya</taxon>
        <taxon>Ascomycota</taxon>
        <taxon>Pezizomycotina</taxon>
        <taxon>Dothideomycetes</taxon>
        <taxon>Pleosporomycetidae</taxon>
        <taxon>Pleosporales</taxon>
        <taxon>Sporormiaceae</taxon>
        <taxon>Westerdykella</taxon>
    </lineage>
</organism>
<reference evidence="10" key="1">
    <citation type="journal article" date="2020" name="Stud. Mycol.">
        <title>101 Dothideomycetes genomes: a test case for predicting lifestyles and emergence of pathogens.</title>
        <authorList>
            <person name="Haridas S."/>
            <person name="Albert R."/>
            <person name="Binder M."/>
            <person name="Bloem J."/>
            <person name="Labutti K."/>
            <person name="Salamov A."/>
            <person name="Andreopoulos B."/>
            <person name="Baker S."/>
            <person name="Barry K."/>
            <person name="Bills G."/>
            <person name="Bluhm B."/>
            <person name="Cannon C."/>
            <person name="Castanera R."/>
            <person name="Culley D."/>
            <person name="Daum C."/>
            <person name="Ezra D."/>
            <person name="Gonzalez J."/>
            <person name="Henrissat B."/>
            <person name="Kuo A."/>
            <person name="Liang C."/>
            <person name="Lipzen A."/>
            <person name="Lutzoni F."/>
            <person name="Magnuson J."/>
            <person name="Mondo S."/>
            <person name="Nolan M."/>
            <person name="Ohm R."/>
            <person name="Pangilinan J."/>
            <person name="Park H.-J."/>
            <person name="Ramirez L."/>
            <person name="Alfaro M."/>
            <person name="Sun H."/>
            <person name="Tritt A."/>
            <person name="Yoshinaga Y."/>
            <person name="Zwiers L.-H."/>
            <person name="Turgeon B."/>
            <person name="Goodwin S."/>
            <person name="Spatafora J."/>
            <person name="Crous P."/>
            <person name="Grigoriev I."/>
        </authorList>
    </citation>
    <scope>NUCLEOTIDE SEQUENCE</scope>
    <source>
        <strain evidence="10">CBS 379.55</strain>
    </source>
</reference>
<keyword evidence="6 10" id="KW-0378">Hydrolase</keyword>
<evidence type="ECO:0000256" key="4">
    <source>
        <dbReference type="ARBA" id="ARBA00022651"/>
    </source>
</evidence>
<feature type="non-terminal residue" evidence="10">
    <location>
        <position position="1"/>
    </location>
</feature>
<dbReference type="GeneID" id="54548166"/>
<evidence type="ECO:0000256" key="8">
    <source>
        <dbReference type="ARBA" id="ARBA00023326"/>
    </source>
</evidence>
<keyword evidence="11" id="KW-1185">Reference proteome</keyword>
<dbReference type="GO" id="GO:0045493">
    <property type="term" value="P:xylan catabolic process"/>
    <property type="evidence" value="ECO:0007669"/>
    <property type="project" value="UniProtKB-KW"/>
</dbReference>
<proteinExistence type="predicted"/>
<dbReference type="OrthoDB" id="424610at2759"/>
<dbReference type="InterPro" id="IPR000801">
    <property type="entry name" value="Esterase-like"/>
</dbReference>
<evidence type="ECO:0000256" key="2">
    <source>
        <dbReference type="ARBA" id="ARBA00013091"/>
    </source>
</evidence>
<dbReference type="EC" id="3.1.1.73" evidence="2"/>
<keyword evidence="4" id="KW-0858">Xylan degradation</keyword>
<evidence type="ECO:0000256" key="1">
    <source>
        <dbReference type="ARBA" id="ARBA00004613"/>
    </source>
</evidence>
<evidence type="ECO:0000256" key="3">
    <source>
        <dbReference type="ARBA" id="ARBA00022525"/>
    </source>
</evidence>
<dbReference type="Gene3D" id="3.40.50.1820">
    <property type="entry name" value="alpha/beta hydrolase"/>
    <property type="match status" value="1"/>
</dbReference>
<dbReference type="GO" id="GO:0005576">
    <property type="term" value="C:extracellular region"/>
    <property type="evidence" value="ECO:0007669"/>
    <property type="project" value="UniProtKB-SubCell"/>
</dbReference>
<sequence>TGCGKPQLLPGVTQYRLNLKSSGKSRSYSYHLPSNYDPNKKYPVVLGFHGSSSTGLFFELDTKMSQDRFSGDTIMVYPNGIQGSWAGPTYHQGSSVEEDIIFVQDVVTDLQAKFCVDPSRIYAAGMSNGGGFIGTLVCSPIGSKLFAAFAAHSAALYTDVNGPNNGCNPARKPIPILEIHGGSDKVVKYEGGQGEGGPLPPIPSWSDWWAERNSCGNRTEETSHGGDVHHLSWDCGGVPAALQHYKVDSLGHAWADTEPNFSQISVPQGPSKIQASAI</sequence>
<comment type="catalytic activity">
    <reaction evidence="9">
        <text>feruloyl-polysaccharide + H2O = ferulate + polysaccharide.</text>
        <dbReference type="EC" id="3.1.1.73"/>
    </reaction>
</comment>
<keyword evidence="8" id="KW-0624">Polysaccharide degradation</keyword>
<evidence type="ECO:0000256" key="9">
    <source>
        <dbReference type="ARBA" id="ARBA00034075"/>
    </source>
</evidence>